<evidence type="ECO:0000256" key="2">
    <source>
        <dbReference type="ARBA" id="ARBA00022679"/>
    </source>
</evidence>
<keyword evidence="5" id="KW-1185">Reference proteome</keyword>
<dbReference type="RefSeq" id="WP_078761807.1">
    <property type="nucleotide sequence ID" value="NZ_FUWS01000006.1"/>
</dbReference>
<evidence type="ECO:0000313" key="4">
    <source>
        <dbReference type="EMBL" id="SKA10534.1"/>
    </source>
</evidence>
<dbReference type="EMBL" id="FUWS01000006">
    <property type="protein sequence ID" value="SKA10534.1"/>
    <property type="molecule type" value="Genomic_DNA"/>
</dbReference>
<dbReference type="Proteomes" id="UP000190637">
    <property type="component" value="Unassembled WGS sequence"/>
</dbReference>
<dbReference type="NCBIfam" id="TIGR04539">
    <property type="entry name" value="tRNA_cyclodipep"/>
    <property type="match status" value="1"/>
</dbReference>
<name>A0A1T4R3A5_9ACTN</name>
<evidence type="ECO:0000313" key="5">
    <source>
        <dbReference type="Proteomes" id="UP000190637"/>
    </source>
</evidence>
<dbReference type="Gene3D" id="3.40.50.11710">
    <property type="entry name" value="Cyclodipeptide synthase"/>
    <property type="match status" value="1"/>
</dbReference>
<organism evidence="4 5">
    <name type="scientific">Marinactinospora thermotolerans DSM 45154</name>
    <dbReference type="NCBI Taxonomy" id="1122192"/>
    <lineage>
        <taxon>Bacteria</taxon>
        <taxon>Bacillati</taxon>
        <taxon>Actinomycetota</taxon>
        <taxon>Actinomycetes</taxon>
        <taxon>Streptosporangiales</taxon>
        <taxon>Nocardiopsidaceae</taxon>
        <taxon>Marinactinospora</taxon>
    </lineage>
</organism>
<reference evidence="4 5" key="1">
    <citation type="submission" date="2017-02" db="EMBL/GenBank/DDBJ databases">
        <authorList>
            <person name="Peterson S.W."/>
        </authorList>
    </citation>
    <scope>NUCLEOTIDE SEQUENCE [LARGE SCALE GENOMIC DNA]</scope>
    <source>
        <strain evidence="4 5">DSM 45154</strain>
    </source>
</reference>
<accession>A0A1T4R3A5</accession>
<sequence>MTAPTGAADRGGDPGRQWASFTVEPFTDACHTIRERGEHVVLGVSPGNSYFQVGLLTGLLGWLRAEFARVDVVIPDSALEHTYLALGYDPRRARKKARGETNAVRNRVVRAWEANGGPRDADGLHRMSDLAANEVYRDVLAECERALGEDDVLWETCAEMSRDVLTARGHEGPITGEHIEQAMRYLTAELPFFLASADIFGVRSSLNFYHQSLPLAELVFAGKSTLHPSPRQGYAMIRPAPERG</sequence>
<dbReference type="GO" id="GO:0016755">
    <property type="term" value="F:aminoacyltransferase activity"/>
    <property type="evidence" value="ECO:0007669"/>
    <property type="project" value="InterPro"/>
</dbReference>
<dbReference type="AlphaFoldDB" id="A0A1T4R3A5"/>
<gene>
    <name evidence="4" type="ORF">SAMN02745673_02485</name>
</gene>
<evidence type="ECO:0000256" key="3">
    <source>
        <dbReference type="ARBA" id="ARBA00030771"/>
    </source>
</evidence>
<proteinExistence type="inferred from homology"/>
<dbReference type="OrthoDB" id="2895472at2"/>
<dbReference type="InterPro" id="IPR038622">
    <property type="entry name" value="CDPS_sf"/>
</dbReference>
<evidence type="ECO:0000256" key="1">
    <source>
        <dbReference type="ARBA" id="ARBA00006034"/>
    </source>
</evidence>
<keyword evidence="2" id="KW-0808">Transferase</keyword>
<dbReference type="Pfam" id="PF16715">
    <property type="entry name" value="CDPS"/>
    <property type="match status" value="1"/>
</dbReference>
<protein>
    <recommendedName>
        <fullName evidence="3">Cyclodipeptide synthase</fullName>
    </recommendedName>
</protein>
<comment type="similarity">
    <text evidence="1">Belongs to the CDPS family.</text>
</comment>
<dbReference type="InterPro" id="IPR030903">
    <property type="entry name" value="CDPS"/>
</dbReference>